<organism evidence="3 4">
    <name type="scientific">Methylobacterium isbiliense</name>
    <dbReference type="NCBI Taxonomy" id="315478"/>
    <lineage>
        <taxon>Bacteria</taxon>
        <taxon>Pseudomonadati</taxon>
        <taxon>Pseudomonadota</taxon>
        <taxon>Alphaproteobacteria</taxon>
        <taxon>Hyphomicrobiales</taxon>
        <taxon>Methylobacteriaceae</taxon>
        <taxon>Methylobacterium</taxon>
    </lineage>
</organism>
<dbReference type="CDD" id="cd02440">
    <property type="entry name" value="AdoMet_MTases"/>
    <property type="match status" value="1"/>
</dbReference>
<keyword evidence="3" id="KW-0808">Transferase</keyword>
<accession>A0ABQ4SDW2</accession>
<dbReference type="InterPro" id="IPR013216">
    <property type="entry name" value="Methyltransf_11"/>
</dbReference>
<dbReference type="EMBL" id="BPQQ01000029">
    <property type="protein sequence ID" value="GJE00598.1"/>
    <property type="molecule type" value="Genomic_DNA"/>
</dbReference>
<keyword evidence="3" id="KW-0489">Methyltransferase</keyword>
<dbReference type="Gene3D" id="3.40.50.150">
    <property type="entry name" value="Vaccinia Virus protein VP39"/>
    <property type="match status" value="1"/>
</dbReference>
<reference evidence="3" key="2">
    <citation type="submission" date="2021-08" db="EMBL/GenBank/DDBJ databases">
        <authorList>
            <person name="Tani A."/>
            <person name="Ola A."/>
            <person name="Ogura Y."/>
            <person name="Katsura K."/>
            <person name="Hayashi T."/>
        </authorList>
    </citation>
    <scope>NUCLEOTIDE SEQUENCE</scope>
    <source>
        <strain evidence="3">DSM 17168</strain>
    </source>
</reference>
<evidence type="ECO:0000256" key="1">
    <source>
        <dbReference type="SAM" id="Phobius"/>
    </source>
</evidence>
<comment type="caution">
    <text evidence="3">The sequence shown here is derived from an EMBL/GenBank/DDBJ whole genome shotgun (WGS) entry which is preliminary data.</text>
</comment>
<keyword evidence="1" id="KW-1133">Transmembrane helix</keyword>
<evidence type="ECO:0000313" key="3">
    <source>
        <dbReference type="EMBL" id="GJE00598.1"/>
    </source>
</evidence>
<gene>
    <name evidence="3" type="primary">cmoM_1</name>
    <name evidence="3" type="ORF">GMJLKIPL_2521</name>
</gene>
<dbReference type="GO" id="GO:0008168">
    <property type="term" value="F:methyltransferase activity"/>
    <property type="evidence" value="ECO:0007669"/>
    <property type="project" value="UniProtKB-KW"/>
</dbReference>
<evidence type="ECO:0000259" key="2">
    <source>
        <dbReference type="Pfam" id="PF08241"/>
    </source>
</evidence>
<proteinExistence type="predicted"/>
<dbReference type="Pfam" id="PF08241">
    <property type="entry name" value="Methyltransf_11"/>
    <property type="match status" value="1"/>
</dbReference>
<dbReference type="SUPFAM" id="SSF53335">
    <property type="entry name" value="S-adenosyl-L-methionine-dependent methyltransferases"/>
    <property type="match status" value="1"/>
</dbReference>
<reference evidence="3" key="1">
    <citation type="journal article" date="2021" name="Front. Microbiol.">
        <title>Comprehensive Comparative Genomics and Phenotyping of Methylobacterium Species.</title>
        <authorList>
            <person name="Alessa O."/>
            <person name="Ogura Y."/>
            <person name="Fujitani Y."/>
            <person name="Takami H."/>
            <person name="Hayashi T."/>
            <person name="Sahin N."/>
            <person name="Tani A."/>
        </authorList>
    </citation>
    <scope>NUCLEOTIDE SEQUENCE</scope>
    <source>
        <strain evidence="3">DSM 17168</strain>
    </source>
</reference>
<name>A0ABQ4SDW2_9HYPH</name>
<dbReference type="RefSeq" id="WP_238235482.1">
    <property type="nucleotide sequence ID" value="NZ_BPQQ01000029.1"/>
</dbReference>
<dbReference type="InterPro" id="IPR029063">
    <property type="entry name" value="SAM-dependent_MTases_sf"/>
</dbReference>
<keyword evidence="1" id="KW-0812">Transmembrane</keyword>
<dbReference type="Proteomes" id="UP001055153">
    <property type="component" value="Unassembled WGS sequence"/>
</dbReference>
<feature type="transmembrane region" description="Helical" evidence="1">
    <location>
        <begin position="156"/>
        <end position="179"/>
    </location>
</feature>
<feature type="domain" description="Methyltransferase type 11" evidence="2">
    <location>
        <begin position="45"/>
        <end position="140"/>
    </location>
</feature>
<keyword evidence="4" id="KW-1185">Reference proteome</keyword>
<sequence>MTASWREFWNRDNPIYANDRHRTLHYAGLAREIAALVPHPDAQVLDHGCGEALSADRVARACGRLILCDAAPRVREALARRFAAEPRIAVMAPEELEGLAEASLDLIVANSVAQYLTRAELEASLRLWRRTLKPGGTLILADVIPPDLGPVADARALLAFAGSGGFLGAALLGLARTALSDYRALRQRLGLSQYAQADMLALLRAAGFTAERRPRNLGHNQGRMAFTARVQPPEAARPA</sequence>
<keyword evidence="1" id="KW-0472">Membrane</keyword>
<dbReference type="GO" id="GO:0032259">
    <property type="term" value="P:methylation"/>
    <property type="evidence" value="ECO:0007669"/>
    <property type="project" value="UniProtKB-KW"/>
</dbReference>
<evidence type="ECO:0000313" key="4">
    <source>
        <dbReference type="Proteomes" id="UP001055153"/>
    </source>
</evidence>
<protein>
    <submittedName>
        <fullName evidence="3">tRNA 5-carboxymethoxyuridine methyltransferase</fullName>
    </submittedName>
</protein>